<dbReference type="STRING" id="160660.BJI67_10815"/>
<sequence>MRRRGGARAFQATGFRLMRTNLTGGFRFAIKRLRLRGGTAPFAELQDLDIETRLVAHDLEAVARPQVPRRLYAYSVEMYLATVDGGRGQAARLEETRSPKPLVDSYPLRRRRRHHRPPPRHPHAIAELPMSLELISFKLCPFVQRSVVTLLYKQVPFEITYIDLASPPEWFLAISPFGKVPALRLDDGSALFESAIINEYIDDITPPQLNPADPLKRARNRSWIQFGEQCIVDQYQLTVAKNEDDFEAVHTRARNNLDKVEAILGEGPWFNGRDFSLVDAAYAPIFMRYALIKPMDDVMSASRYPRLNAWATALLDLPAVRRSVVEDFDRLFAEYVRKSSPYAADRLLTASAA</sequence>
<dbReference type="SFLD" id="SFLDG00358">
    <property type="entry name" value="Main_(cytGST)"/>
    <property type="match status" value="1"/>
</dbReference>
<comment type="catalytic activity">
    <reaction evidence="3">
        <text>RX + glutathione = an S-substituted glutathione + a halide anion + H(+)</text>
        <dbReference type="Rhea" id="RHEA:16437"/>
        <dbReference type="ChEBI" id="CHEBI:15378"/>
        <dbReference type="ChEBI" id="CHEBI:16042"/>
        <dbReference type="ChEBI" id="CHEBI:17792"/>
        <dbReference type="ChEBI" id="CHEBI:57925"/>
        <dbReference type="ChEBI" id="CHEBI:90779"/>
        <dbReference type="EC" id="2.5.1.18"/>
    </reaction>
</comment>
<gene>
    <name evidence="6" type="ORF">Thpro_020935</name>
</gene>
<dbReference type="GO" id="GO:0004364">
    <property type="term" value="F:glutathione transferase activity"/>
    <property type="evidence" value="ECO:0007669"/>
    <property type="project" value="UniProtKB-EC"/>
</dbReference>
<dbReference type="PROSITE" id="PS50404">
    <property type="entry name" value="GST_NTER"/>
    <property type="match status" value="1"/>
</dbReference>
<dbReference type="PROSITE" id="PS50405">
    <property type="entry name" value="GST_CTER"/>
    <property type="match status" value="1"/>
</dbReference>
<evidence type="ECO:0000256" key="2">
    <source>
        <dbReference type="ARBA" id="ARBA00022679"/>
    </source>
</evidence>
<dbReference type="AlphaFoldDB" id="A0A1A6C5R5"/>
<dbReference type="InterPro" id="IPR045073">
    <property type="entry name" value="Omega/Tau-like"/>
</dbReference>
<dbReference type="PANTHER" id="PTHR43968:SF6">
    <property type="entry name" value="GLUTATHIONE S-TRANSFERASE OMEGA"/>
    <property type="match status" value="1"/>
</dbReference>
<dbReference type="InterPro" id="IPR004045">
    <property type="entry name" value="Glutathione_S-Trfase_N"/>
</dbReference>
<evidence type="ECO:0000313" key="7">
    <source>
        <dbReference type="Proteomes" id="UP000029273"/>
    </source>
</evidence>
<dbReference type="InterPro" id="IPR036282">
    <property type="entry name" value="Glutathione-S-Trfase_C_sf"/>
</dbReference>
<dbReference type="InterPro" id="IPR050983">
    <property type="entry name" value="GST_Omega/HSP26"/>
</dbReference>
<reference evidence="6 7" key="1">
    <citation type="journal article" date="2014" name="Genome Announc.">
        <title>Draft Genome Sequence of the Iron-Oxidizing, Acidophilic, and Halotolerant 'Thiobacillus prosperus' Type Strain DSM 5130.</title>
        <authorList>
            <person name="Ossandon F.J."/>
            <person name="Cardenas J.P."/>
            <person name="Corbett M."/>
            <person name="Quatrini R."/>
            <person name="Holmes D.S."/>
            <person name="Watkin E."/>
        </authorList>
    </citation>
    <scope>NUCLEOTIDE SEQUENCE [LARGE SCALE GENOMIC DNA]</scope>
    <source>
        <strain evidence="6 7">DSM 5130</strain>
    </source>
</reference>
<dbReference type="EMBL" id="JQSG02000002">
    <property type="protein sequence ID" value="OBS09885.1"/>
    <property type="molecule type" value="Genomic_DNA"/>
</dbReference>
<dbReference type="EC" id="2.5.1.18" evidence="1"/>
<comment type="caution">
    <text evidence="6">The sequence shown here is derived from an EMBL/GenBank/DDBJ whole genome shotgun (WGS) entry which is preliminary data.</text>
</comment>
<dbReference type="GO" id="GO:0005737">
    <property type="term" value="C:cytoplasm"/>
    <property type="evidence" value="ECO:0007669"/>
    <property type="project" value="TreeGrafter"/>
</dbReference>
<dbReference type="SUPFAM" id="SSF47616">
    <property type="entry name" value="GST C-terminal domain-like"/>
    <property type="match status" value="1"/>
</dbReference>
<keyword evidence="2" id="KW-0808">Transferase</keyword>
<dbReference type="Pfam" id="PF13409">
    <property type="entry name" value="GST_N_2"/>
    <property type="match status" value="1"/>
</dbReference>
<name>A0A1A6C5R5_9GAMM</name>
<dbReference type="SFLD" id="SFLDS00019">
    <property type="entry name" value="Glutathione_Transferase_(cytos"/>
    <property type="match status" value="1"/>
</dbReference>
<protein>
    <recommendedName>
        <fullName evidence="1">glutathione transferase</fullName>
        <ecNumber evidence="1">2.5.1.18</ecNumber>
    </recommendedName>
</protein>
<evidence type="ECO:0000259" key="5">
    <source>
        <dbReference type="PROSITE" id="PS50405"/>
    </source>
</evidence>
<keyword evidence="7" id="KW-1185">Reference proteome</keyword>
<organism evidence="6 7">
    <name type="scientific">Acidihalobacter prosperus</name>
    <dbReference type="NCBI Taxonomy" id="160660"/>
    <lineage>
        <taxon>Bacteria</taxon>
        <taxon>Pseudomonadati</taxon>
        <taxon>Pseudomonadota</taxon>
        <taxon>Gammaproteobacteria</taxon>
        <taxon>Chromatiales</taxon>
        <taxon>Ectothiorhodospiraceae</taxon>
        <taxon>Acidihalobacter</taxon>
    </lineage>
</organism>
<evidence type="ECO:0000259" key="4">
    <source>
        <dbReference type="PROSITE" id="PS50404"/>
    </source>
</evidence>
<evidence type="ECO:0000256" key="1">
    <source>
        <dbReference type="ARBA" id="ARBA00012452"/>
    </source>
</evidence>
<accession>A0A1A6C5R5</accession>
<feature type="domain" description="GST N-terminal" evidence="4">
    <location>
        <begin position="130"/>
        <end position="209"/>
    </location>
</feature>
<proteinExistence type="predicted"/>
<dbReference type="Gene3D" id="1.20.1050.10">
    <property type="match status" value="1"/>
</dbReference>
<dbReference type="PANTHER" id="PTHR43968">
    <property type="match status" value="1"/>
</dbReference>
<evidence type="ECO:0000256" key="3">
    <source>
        <dbReference type="ARBA" id="ARBA00047960"/>
    </source>
</evidence>
<evidence type="ECO:0000313" key="6">
    <source>
        <dbReference type="EMBL" id="OBS09885.1"/>
    </source>
</evidence>
<dbReference type="InterPro" id="IPR036249">
    <property type="entry name" value="Thioredoxin-like_sf"/>
</dbReference>
<dbReference type="Proteomes" id="UP000029273">
    <property type="component" value="Unassembled WGS sequence"/>
</dbReference>
<dbReference type="SUPFAM" id="SSF52833">
    <property type="entry name" value="Thioredoxin-like"/>
    <property type="match status" value="1"/>
</dbReference>
<feature type="domain" description="GST C-terminal" evidence="5">
    <location>
        <begin position="213"/>
        <end position="342"/>
    </location>
</feature>
<dbReference type="Pfam" id="PF13410">
    <property type="entry name" value="GST_C_2"/>
    <property type="match status" value="1"/>
</dbReference>
<dbReference type="CDD" id="cd00299">
    <property type="entry name" value="GST_C_family"/>
    <property type="match status" value="1"/>
</dbReference>
<dbReference type="InterPro" id="IPR010987">
    <property type="entry name" value="Glutathione-S-Trfase_C-like"/>
</dbReference>
<dbReference type="InterPro" id="IPR040079">
    <property type="entry name" value="Glutathione_S-Trfase"/>
</dbReference>
<dbReference type="Gene3D" id="3.40.30.10">
    <property type="entry name" value="Glutaredoxin"/>
    <property type="match status" value="1"/>
</dbReference>
<dbReference type="SFLD" id="SFLDG01152">
    <property type="entry name" value="Main.3:_Omega-_and_Tau-like"/>
    <property type="match status" value="1"/>
</dbReference>